<evidence type="ECO:0000256" key="3">
    <source>
        <dbReference type="ARBA" id="ARBA00022729"/>
    </source>
</evidence>
<dbReference type="PANTHER" id="PTHR30290">
    <property type="entry name" value="PERIPLASMIC BINDING COMPONENT OF ABC TRANSPORTER"/>
    <property type="match status" value="1"/>
</dbReference>
<dbReference type="Gene3D" id="3.90.76.10">
    <property type="entry name" value="Dipeptide-binding Protein, Domain 1"/>
    <property type="match status" value="1"/>
</dbReference>
<comment type="caution">
    <text evidence="6">The sequence shown here is derived from an EMBL/GenBank/DDBJ whole genome shotgun (WGS) entry which is preliminary data.</text>
</comment>
<dbReference type="InterPro" id="IPR039424">
    <property type="entry name" value="SBP_5"/>
</dbReference>
<dbReference type="Gene3D" id="3.40.190.10">
    <property type="entry name" value="Periplasmic binding protein-like II"/>
    <property type="match status" value="1"/>
</dbReference>
<feature type="domain" description="Solute-binding protein family 5" evidence="5">
    <location>
        <begin position="76"/>
        <end position="441"/>
    </location>
</feature>
<dbReference type="CDD" id="cd08502">
    <property type="entry name" value="PBP2_NikA_DppA_OppA_like_16"/>
    <property type="match status" value="1"/>
</dbReference>
<feature type="signal peptide" evidence="4">
    <location>
        <begin position="1"/>
        <end position="27"/>
    </location>
</feature>
<organism evidence="6 7">
    <name type="scientific">Aminobacter niigataensis</name>
    <dbReference type="NCBI Taxonomy" id="83265"/>
    <lineage>
        <taxon>Bacteria</taxon>
        <taxon>Pseudomonadati</taxon>
        <taxon>Pseudomonadota</taxon>
        <taxon>Alphaproteobacteria</taxon>
        <taxon>Hyphomicrobiales</taxon>
        <taxon>Phyllobacteriaceae</taxon>
        <taxon>Aminobacter</taxon>
    </lineage>
</organism>
<evidence type="ECO:0000256" key="4">
    <source>
        <dbReference type="SAM" id="SignalP"/>
    </source>
</evidence>
<dbReference type="PANTHER" id="PTHR30290:SF38">
    <property type="entry name" value="D,D-DIPEPTIDE-BINDING PERIPLASMIC PROTEIN DDPA-RELATED"/>
    <property type="match status" value="1"/>
</dbReference>
<reference evidence="6 7" key="1">
    <citation type="submission" date="2020-08" db="EMBL/GenBank/DDBJ databases">
        <title>Genomic Encyclopedia of Type Strains, Phase IV (KMG-IV): sequencing the most valuable type-strain genomes for metagenomic binning, comparative biology and taxonomic classification.</title>
        <authorList>
            <person name="Goeker M."/>
        </authorList>
    </citation>
    <scope>NUCLEOTIDE SEQUENCE [LARGE SCALE GENOMIC DNA]</scope>
    <source>
        <strain evidence="6 7">DSM 7050</strain>
    </source>
</reference>
<feature type="chain" id="PRO_5046854896" evidence="4">
    <location>
        <begin position="28"/>
        <end position="531"/>
    </location>
</feature>
<dbReference type="Pfam" id="PF00496">
    <property type="entry name" value="SBP_bac_5"/>
    <property type="match status" value="1"/>
</dbReference>
<dbReference type="PIRSF" id="PIRSF002741">
    <property type="entry name" value="MppA"/>
    <property type="match status" value="1"/>
</dbReference>
<keyword evidence="7" id="KW-1185">Reference proteome</keyword>
<dbReference type="RefSeq" id="WP_183262783.1">
    <property type="nucleotide sequence ID" value="NZ_BAAAVZ010000002.1"/>
</dbReference>
<dbReference type="InterPro" id="IPR030678">
    <property type="entry name" value="Peptide/Ni-bd"/>
</dbReference>
<evidence type="ECO:0000256" key="2">
    <source>
        <dbReference type="ARBA" id="ARBA00005695"/>
    </source>
</evidence>
<sequence length="531" mass="57821">MKTTRRTLLQGAAFAGILIAAPRFSFATARSTTLRCVMHADLASLDPIATTASITAYHGALIYDTLFGHDADSITRPQMVSDYTVSDDGLTYVFILRKGLKFHDGQPVTARDAVASIKRWGARDGAGQHLFKRVADVSAKDDSSFSIVLNEPYPLILDWLGKSSPSICFIMREADASTDPGKPITEAVGSGPYMFNRAETRTGSQYVYDRNPEYVAVAEPASGFAGGKVAKFERIILQNMPDEQTAVSALQAGEIDFIEKISPELLSQLEGDSSVKLEVLNKTGAMGWLRMNTLQPPFNNVKARQAMLYLIDQAAVMQATFGDPKHYKGCASLFACGTTMESDANTGWFKGGQNIEKAAALFKEAGYDGTPVVIMQQTTLPVLSNASLLLAQWLRQAGVNVELVPLDWAGIVARRSNKGKASEGGWNIFMTYASGSAYNNPIALAGHAATGEKGWFGWPEDAKHEQLRDAWAAAPDLASRQKIAHEMQENAWNFVPHVYLGQWFDTAAMRSDVNGMIGLPDLVPFWNVSRG</sequence>
<comment type="similarity">
    <text evidence="2">Belongs to the bacterial solute-binding protein 5 family.</text>
</comment>
<keyword evidence="3 4" id="KW-0732">Signal</keyword>
<name>A0ABR6L204_9HYPH</name>
<accession>A0ABR6L204</accession>
<dbReference type="PROSITE" id="PS51318">
    <property type="entry name" value="TAT"/>
    <property type="match status" value="1"/>
</dbReference>
<evidence type="ECO:0000313" key="6">
    <source>
        <dbReference type="EMBL" id="MBB4650787.1"/>
    </source>
</evidence>
<evidence type="ECO:0000259" key="5">
    <source>
        <dbReference type="Pfam" id="PF00496"/>
    </source>
</evidence>
<evidence type="ECO:0000256" key="1">
    <source>
        <dbReference type="ARBA" id="ARBA00004418"/>
    </source>
</evidence>
<comment type="subcellular location">
    <subcellularLocation>
        <location evidence="1">Periplasm</location>
    </subcellularLocation>
</comment>
<dbReference type="Gene3D" id="3.10.105.10">
    <property type="entry name" value="Dipeptide-binding Protein, Domain 3"/>
    <property type="match status" value="1"/>
</dbReference>
<protein>
    <submittedName>
        <fullName evidence="6">Peptide/nickel transport system substrate-binding protein</fullName>
    </submittedName>
</protein>
<dbReference type="EMBL" id="JACHOT010000002">
    <property type="protein sequence ID" value="MBB4650787.1"/>
    <property type="molecule type" value="Genomic_DNA"/>
</dbReference>
<dbReference type="InterPro" id="IPR000914">
    <property type="entry name" value="SBP_5_dom"/>
</dbReference>
<dbReference type="Proteomes" id="UP000539538">
    <property type="component" value="Unassembled WGS sequence"/>
</dbReference>
<proteinExistence type="inferred from homology"/>
<dbReference type="SUPFAM" id="SSF53850">
    <property type="entry name" value="Periplasmic binding protein-like II"/>
    <property type="match status" value="1"/>
</dbReference>
<evidence type="ECO:0000313" key="7">
    <source>
        <dbReference type="Proteomes" id="UP000539538"/>
    </source>
</evidence>
<gene>
    <name evidence="6" type="ORF">GGQ99_002542</name>
</gene>
<dbReference type="InterPro" id="IPR006311">
    <property type="entry name" value="TAT_signal"/>
</dbReference>